<evidence type="ECO:0000313" key="1">
    <source>
        <dbReference type="EMBL" id="ADD28726.1"/>
    </source>
</evidence>
<dbReference type="RefSeq" id="WP_013014225.1">
    <property type="nucleotide sequence ID" value="NC_013946.1"/>
</dbReference>
<dbReference type="OrthoDB" id="26295at2"/>
<sequence length="178" mass="20104">MSDLFYPREPRCKICNSPLRDEIDQMLLGNELTPDGRRWRMEEIAAWAQQRGLETSIAALSRHKNNHLHPAMQAALETERMVEAISQATGRKLSVARAYANAVLAKTLRVLDDLDWQSLDDNQRLRAIDRGLRAGEVLSRLERADVRLEVAAKVEATLSEAGASAEIIRRVREVYGLD</sequence>
<gene>
    <name evidence="1" type="ordered locus">Mrub_1970</name>
</gene>
<evidence type="ECO:0000313" key="2">
    <source>
        <dbReference type="Proteomes" id="UP000006655"/>
    </source>
</evidence>
<proteinExistence type="predicted"/>
<dbReference type="Proteomes" id="UP000006655">
    <property type="component" value="Chromosome"/>
</dbReference>
<accession>A0A806DAY8</accession>
<keyword evidence="2" id="KW-1185">Reference proteome</keyword>
<dbReference type="KEGG" id="mrb:Mrub_1970"/>
<organism evidence="1 2">
    <name type="scientific">Meiothermus ruber (strain ATCC 35948 / DSM 1279 / VKM B-1258 / 21)</name>
    <name type="common">Thermus ruber</name>
    <dbReference type="NCBI Taxonomy" id="504728"/>
    <lineage>
        <taxon>Bacteria</taxon>
        <taxon>Thermotogati</taxon>
        <taxon>Deinococcota</taxon>
        <taxon>Deinococci</taxon>
        <taxon>Thermales</taxon>
        <taxon>Thermaceae</taxon>
        <taxon>Meiothermus</taxon>
    </lineage>
</organism>
<dbReference type="EMBL" id="CP001743">
    <property type="protein sequence ID" value="ADD28726.1"/>
    <property type="molecule type" value="Genomic_DNA"/>
</dbReference>
<protein>
    <recommendedName>
        <fullName evidence="3">DUF3486 family protein</fullName>
    </recommendedName>
</protein>
<dbReference type="AlphaFoldDB" id="A0A806DAY8"/>
<evidence type="ECO:0008006" key="3">
    <source>
        <dbReference type="Google" id="ProtNLM"/>
    </source>
</evidence>
<reference evidence="1 2" key="1">
    <citation type="journal article" date="2010" name="Stand. Genomic Sci.">
        <title>Complete genome sequence of Meiothermus ruber type strain (21).</title>
        <authorList>
            <person name="Tindall B.J."/>
            <person name="Sikorski J."/>
            <person name="Lucas S."/>
            <person name="Goltsman E."/>
            <person name="Copeland A."/>
            <person name="Glavina Del Rio T."/>
            <person name="Nolan M."/>
            <person name="Tice H."/>
            <person name="Cheng J.F."/>
            <person name="Han C."/>
            <person name="Pitluck S."/>
            <person name="Liolios K."/>
            <person name="Ivanova N."/>
            <person name="Mavromatis K."/>
            <person name="Ovchinnikova G."/>
            <person name="Pati A."/>
            <person name="Fahnrich R."/>
            <person name="Goodwin L."/>
            <person name="Chen A."/>
            <person name="Palaniappan K."/>
            <person name="Land M."/>
            <person name="Hauser L."/>
            <person name="Chang Y.J."/>
            <person name="Jeffries C.D."/>
            <person name="Rohde M."/>
            <person name="Goker M."/>
            <person name="Woyke T."/>
            <person name="Bristow J."/>
            <person name="Eisen J.A."/>
            <person name="Markowitz V."/>
            <person name="Hugenholtz P."/>
            <person name="Kyrpides N.C."/>
            <person name="Klenk H.P."/>
            <person name="Lapidus A."/>
        </authorList>
    </citation>
    <scope>NUCLEOTIDE SEQUENCE [LARGE SCALE GENOMIC DNA]</scope>
    <source>
        <strain evidence="2">ATCC 35948 / DSM 1279 / VKM B-1258 / 21</strain>
    </source>
</reference>
<name>A0A806DAY8_MEIRD</name>